<proteinExistence type="predicted"/>
<sequence length="115" mass="13971">MPNTLRVYGQVPMKEEITIIVPRDKFKELKRSDIKKLITDNLDNVRETLIAEYEEYLLEKREKLIEKLNEMESKIAELRKYYEKALKDNEILKTERERLKRENEELKKMLKGSKR</sequence>
<dbReference type="eggNOG" id="arCOG05805">
    <property type="taxonomic scope" value="Archaea"/>
</dbReference>
<accession>O58744</accession>
<feature type="coiled-coil region" evidence="1">
    <location>
        <begin position="54"/>
        <end position="112"/>
    </location>
</feature>
<dbReference type="Proteomes" id="UP000000752">
    <property type="component" value="Chromosome"/>
</dbReference>
<protein>
    <submittedName>
        <fullName evidence="2">Uncharacterized protein</fullName>
    </submittedName>
</protein>
<evidence type="ECO:0000313" key="2">
    <source>
        <dbReference type="EMBL" id="BAA30113.1"/>
    </source>
</evidence>
<evidence type="ECO:0000313" key="3">
    <source>
        <dbReference type="Proteomes" id="UP000000752"/>
    </source>
</evidence>
<evidence type="ECO:0000256" key="1">
    <source>
        <dbReference type="SAM" id="Coils"/>
    </source>
</evidence>
<dbReference type="KEGG" id="pho:PH1016"/>
<reference evidence="2 3" key="1">
    <citation type="journal article" date="1998" name="DNA Res.">
        <title>Complete sequence and gene organization of the genome of a hyper-thermophilic archaebacterium, Pyrococcus horikoshii OT3.</title>
        <authorList>
            <person name="Kawarabayasi Y."/>
            <person name="Sawada M."/>
            <person name="Horikawa H."/>
            <person name="Haikawa Y."/>
            <person name="Hino Y."/>
            <person name="Yamamoto S."/>
            <person name="Sekine M."/>
            <person name="Baba S."/>
            <person name="Kosugi H."/>
            <person name="Hosoyama A."/>
            <person name="Nagai Y."/>
            <person name="Sakai M."/>
            <person name="Ogura K."/>
            <person name="Otuka R."/>
            <person name="Nakazawa H."/>
            <person name="Takamiya M."/>
            <person name="Ohfuku Y."/>
            <person name="Funahashi T."/>
            <person name="Tanaka T."/>
            <person name="Kudoh Y."/>
            <person name="Yamazaki J."/>
            <person name="Kushida N."/>
            <person name="Oguchi A."/>
            <person name="Aoki K."/>
            <person name="Nakamura Y."/>
            <person name="Robb T.F."/>
            <person name="Horikoshi K."/>
            <person name="Masuchi Y."/>
            <person name="Shizuya H."/>
            <person name="Kikuchi H."/>
        </authorList>
    </citation>
    <scope>NUCLEOTIDE SEQUENCE [LARGE SCALE GENOMIC DNA]</scope>
    <source>
        <strain evidence="3">ATCC 700860 / DSM 12428 / JCM 9974 / NBRC 100139 / OT-3</strain>
    </source>
</reference>
<dbReference type="EnsemblBacteria" id="BAA30113">
    <property type="protein sequence ID" value="BAA30113"/>
    <property type="gene ID" value="BAA30113"/>
</dbReference>
<name>O58744_PYRHO</name>
<dbReference type="EMBL" id="BA000001">
    <property type="protein sequence ID" value="BAA30113.1"/>
    <property type="molecule type" value="Genomic_DNA"/>
</dbReference>
<dbReference type="STRING" id="70601.gene:9377973"/>
<gene>
    <name evidence="2" type="ordered locus">PH1016</name>
</gene>
<keyword evidence="1" id="KW-0175">Coiled coil</keyword>
<organism evidence="2 3">
    <name type="scientific">Pyrococcus horikoshii (strain ATCC 700860 / DSM 12428 / JCM 9974 / NBRC 100139 / OT-3)</name>
    <dbReference type="NCBI Taxonomy" id="70601"/>
    <lineage>
        <taxon>Archaea</taxon>
        <taxon>Methanobacteriati</taxon>
        <taxon>Methanobacteriota</taxon>
        <taxon>Thermococci</taxon>
        <taxon>Thermococcales</taxon>
        <taxon>Thermococcaceae</taxon>
        <taxon>Pyrococcus</taxon>
    </lineage>
</organism>
<dbReference type="AlphaFoldDB" id="O58744"/>
<keyword evidence="3" id="KW-1185">Reference proteome</keyword>
<dbReference type="PIR" id="C71094">
    <property type="entry name" value="C71094"/>
</dbReference>